<feature type="transmembrane region" description="Helical" evidence="2">
    <location>
        <begin position="527"/>
        <end position="554"/>
    </location>
</feature>
<evidence type="ECO:0000256" key="2">
    <source>
        <dbReference type="SAM" id="Phobius"/>
    </source>
</evidence>
<dbReference type="GeneID" id="7444703"/>
<name>B8BXD1_THAPS</name>
<gene>
    <name evidence="4" type="ORF">THAPSDRAFT_261726</name>
</gene>
<keyword evidence="2" id="KW-1133">Transmembrane helix</keyword>
<keyword evidence="2" id="KW-0472">Membrane</keyword>
<evidence type="ECO:0000313" key="4">
    <source>
        <dbReference type="EMBL" id="EED94185.1"/>
    </source>
</evidence>
<organism evidence="4 5">
    <name type="scientific">Thalassiosira pseudonana</name>
    <name type="common">Marine diatom</name>
    <name type="synonym">Cyclotella nana</name>
    <dbReference type="NCBI Taxonomy" id="35128"/>
    <lineage>
        <taxon>Eukaryota</taxon>
        <taxon>Sar</taxon>
        <taxon>Stramenopiles</taxon>
        <taxon>Ochrophyta</taxon>
        <taxon>Bacillariophyta</taxon>
        <taxon>Coscinodiscophyceae</taxon>
        <taxon>Thalassiosirophycidae</taxon>
        <taxon>Thalassiosirales</taxon>
        <taxon>Thalassiosiraceae</taxon>
        <taxon>Thalassiosira</taxon>
    </lineage>
</organism>
<dbReference type="KEGG" id="tps:THAPSDRAFT_261726"/>
<dbReference type="EMBL" id="CM000640">
    <property type="protein sequence ID" value="EED94185.1"/>
    <property type="molecule type" value="Genomic_DNA"/>
</dbReference>
<dbReference type="InterPro" id="IPR029052">
    <property type="entry name" value="Metallo-depent_PP-like"/>
</dbReference>
<dbReference type="RefSeq" id="XP_002288749.1">
    <property type="nucleotide sequence ID" value="XM_002288713.1"/>
</dbReference>
<feature type="domain" description="Calcineurin-like phosphoesterase" evidence="3">
    <location>
        <begin position="193"/>
        <end position="396"/>
    </location>
</feature>
<proteinExistence type="predicted"/>
<dbReference type="AlphaFoldDB" id="B8BXD1"/>
<keyword evidence="5" id="KW-1185">Reference proteome</keyword>
<evidence type="ECO:0000256" key="1">
    <source>
        <dbReference type="SAM" id="MobiDB-lite"/>
    </source>
</evidence>
<accession>B8BXD1</accession>
<dbReference type="HOGENOM" id="CLU_008143_0_0_1"/>
<dbReference type="Gene3D" id="3.60.21.10">
    <property type="match status" value="1"/>
</dbReference>
<evidence type="ECO:0000259" key="3">
    <source>
        <dbReference type="Pfam" id="PF00149"/>
    </source>
</evidence>
<reference evidence="4 5" key="2">
    <citation type="journal article" date="2008" name="Nature">
        <title>The Phaeodactylum genome reveals the evolutionary history of diatom genomes.</title>
        <authorList>
            <person name="Bowler C."/>
            <person name="Allen A.E."/>
            <person name="Badger J.H."/>
            <person name="Grimwood J."/>
            <person name="Jabbari K."/>
            <person name="Kuo A."/>
            <person name="Maheswari U."/>
            <person name="Martens C."/>
            <person name="Maumus F."/>
            <person name="Otillar R.P."/>
            <person name="Rayko E."/>
            <person name="Salamov A."/>
            <person name="Vandepoele K."/>
            <person name="Beszteri B."/>
            <person name="Gruber A."/>
            <person name="Heijde M."/>
            <person name="Katinka M."/>
            <person name="Mock T."/>
            <person name="Valentin K."/>
            <person name="Verret F."/>
            <person name="Berges J.A."/>
            <person name="Brownlee C."/>
            <person name="Cadoret J.P."/>
            <person name="Chiovitti A."/>
            <person name="Choi C.J."/>
            <person name="Coesel S."/>
            <person name="De Martino A."/>
            <person name="Detter J.C."/>
            <person name="Durkin C."/>
            <person name="Falciatore A."/>
            <person name="Fournet J."/>
            <person name="Haruta M."/>
            <person name="Huysman M.J."/>
            <person name="Jenkins B.D."/>
            <person name="Jiroutova K."/>
            <person name="Jorgensen R.E."/>
            <person name="Joubert Y."/>
            <person name="Kaplan A."/>
            <person name="Kroger N."/>
            <person name="Kroth P.G."/>
            <person name="La Roche J."/>
            <person name="Lindquist E."/>
            <person name="Lommer M."/>
            <person name="Martin-Jezequel V."/>
            <person name="Lopez P.J."/>
            <person name="Lucas S."/>
            <person name="Mangogna M."/>
            <person name="McGinnis K."/>
            <person name="Medlin L.K."/>
            <person name="Montsant A."/>
            <person name="Oudot-Le Secq M.P."/>
            <person name="Napoli C."/>
            <person name="Obornik M."/>
            <person name="Parker M.S."/>
            <person name="Petit J.L."/>
            <person name="Porcel B.M."/>
            <person name="Poulsen N."/>
            <person name="Robison M."/>
            <person name="Rychlewski L."/>
            <person name="Rynearson T.A."/>
            <person name="Schmutz J."/>
            <person name="Shapiro H."/>
            <person name="Siaut M."/>
            <person name="Stanley M."/>
            <person name="Sussman M.R."/>
            <person name="Taylor A.R."/>
            <person name="Vardi A."/>
            <person name="von Dassow P."/>
            <person name="Vyverman W."/>
            <person name="Willis A."/>
            <person name="Wyrwicz L.S."/>
            <person name="Rokhsar D.S."/>
            <person name="Weissenbach J."/>
            <person name="Armbrust E.V."/>
            <person name="Green B.R."/>
            <person name="Van de Peer Y."/>
            <person name="Grigoriev I.V."/>
        </authorList>
    </citation>
    <scope>NUCLEOTIDE SEQUENCE [LARGE SCALE GENOMIC DNA]</scope>
    <source>
        <strain evidence="4 5">CCMP1335</strain>
    </source>
</reference>
<dbReference type="Pfam" id="PF00149">
    <property type="entry name" value="Metallophos"/>
    <property type="match status" value="1"/>
</dbReference>
<dbReference type="InParanoid" id="B8BXD1"/>
<sequence>MHEFGGKHHKGYRPSLREKHANTKRYNAEVEISLSSSSLDKECVEDLDEDDHHDDVTHHYEANHWSLSSTLQQLTRAKAEQPKDTLSMCPWFHVMLIKSGFDILVSLHIFLGRFDARKMQVALLESKDANAVFDFSNCLHQNHDNAANDDEDNGFWFDFMSDCGDGFNSSYQVSRCLAQPFLGVTAFSTAAPKRKVRQLPRGKLLVIGGDLAYPDPTPETYERRFFRTFEDAMPPPPSFRKEHISIHKPALPVKGNQISSYEGPIAFAIPGNHDWFDGLATYTRYILSRDWLGGWIMPQQTSYFALKLPCGWWLLGFDLALDNDINIEQFAFFAELSETAMQPDDNVIIVTHIPFWVLSDYENHSDDALPETNLRELMRTHLRGRVRLRLAGDLHHYTRHTACDDGRNTSTNNTNSRDSPVLIVSGGGGAFLHPTHCFRDTLQVGDDKQEYRRECAYPSTKVSAHLSWLNLWQFRWRNWRLDVIWAVTYFGLCSSFFPLCGVYDDYLQYNPTHNLSGLVSWALSRMLYLISQIFITGRVSLLFTIFVLGVLYSFTDPSGVKVSTHLVWSLLHSLAHISSALMCLLFVECLAEFIVSEGLVDTVKSGNSGAPNFHSCVDERFYDVLANIFNIVYNGVPLLKTTLSVFDLPGVIGSTHVKMCEHLCSGGNDCLYSNNFAMFQQLDRATIIKYLAAMSFYFAVFAVPIAGNVFGSWLALTLNVLKCQYNEGFSSLRLEHWKNFLKLHIDGEGNLEVFAIGLHRVPKRWVKDPLWGGDIHGKKNGATPIKPSWSWKTPSKWMPLSNLIGTSSPNSIPSLANVYISLLFIQSSCCIICRIDMKIHVVVSPFLTCNRFNDTTKSTPDSKRSE</sequence>
<feature type="transmembrane region" description="Helical" evidence="2">
    <location>
        <begin position="690"/>
        <end position="716"/>
    </location>
</feature>
<reference evidence="4 5" key="1">
    <citation type="journal article" date="2004" name="Science">
        <title>The genome of the diatom Thalassiosira pseudonana: ecology, evolution, and metabolism.</title>
        <authorList>
            <person name="Armbrust E.V."/>
            <person name="Berges J.A."/>
            <person name="Bowler C."/>
            <person name="Green B.R."/>
            <person name="Martinez D."/>
            <person name="Putnam N.H."/>
            <person name="Zhou S."/>
            <person name="Allen A.E."/>
            <person name="Apt K.E."/>
            <person name="Bechner M."/>
            <person name="Brzezinski M.A."/>
            <person name="Chaal B.K."/>
            <person name="Chiovitti A."/>
            <person name="Davis A.K."/>
            <person name="Demarest M.S."/>
            <person name="Detter J.C."/>
            <person name="Glavina T."/>
            <person name="Goodstein D."/>
            <person name="Hadi M.Z."/>
            <person name="Hellsten U."/>
            <person name="Hildebrand M."/>
            <person name="Jenkins B.D."/>
            <person name="Jurka J."/>
            <person name="Kapitonov V.V."/>
            <person name="Kroger N."/>
            <person name="Lau W.W."/>
            <person name="Lane T.W."/>
            <person name="Larimer F.W."/>
            <person name="Lippmeier J.C."/>
            <person name="Lucas S."/>
            <person name="Medina M."/>
            <person name="Montsant A."/>
            <person name="Obornik M."/>
            <person name="Parker M.S."/>
            <person name="Palenik B."/>
            <person name="Pazour G.J."/>
            <person name="Richardson P.M."/>
            <person name="Rynearson T.A."/>
            <person name="Saito M.A."/>
            <person name="Schwartz D.C."/>
            <person name="Thamatrakoln K."/>
            <person name="Valentin K."/>
            <person name="Vardi A."/>
            <person name="Wilkerson F.P."/>
            <person name="Rokhsar D.S."/>
        </authorList>
    </citation>
    <scope>NUCLEOTIDE SEQUENCE [LARGE SCALE GENOMIC DNA]</scope>
    <source>
        <strain evidence="4 5">CCMP1335</strain>
    </source>
</reference>
<keyword evidence="2" id="KW-0812">Transmembrane</keyword>
<feature type="region of interest" description="Disordered" evidence="1">
    <location>
        <begin position="1"/>
        <end position="20"/>
    </location>
</feature>
<feature type="transmembrane region" description="Helical" evidence="2">
    <location>
        <begin position="566"/>
        <end position="587"/>
    </location>
</feature>
<evidence type="ECO:0000313" key="5">
    <source>
        <dbReference type="Proteomes" id="UP000001449"/>
    </source>
</evidence>
<dbReference type="Proteomes" id="UP000001449">
    <property type="component" value="Chromosome 3"/>
</dbReference>
<dbReference type="InterPro" id="IPR004843">
    <property type="entry name" value="Calcineurin-like_PHP"/>
</dbReference>
<dbReference type="GO" id="GO:0016787">
    <property type="term" value="F:hydrolase activity"/>
    <property type="evidence" value="ECO:0007669"/>
    <property type="project" value="InterPro"/>
</dbReference>
<dbReference type="SUPFAM" id="SSF56300">
    <property type="entry name" value="Metallo-dependent phosphatases"/>
    <property type="match status" value="1"/>
</dbReference>
<dbReference type="PANTHER" id="PTHR34211:SF3">
    <property type="entry name" value="CALCINEURIN-LIKE METALLO-PHOSPHOESTERASE SUPERFAMILY PROTEIN"/>
    <property type="match status" value="1"/>
</dbReference>
<dbReference type="OMA" id="MWYKEEH"/>
<protein>
    <recommendedName>
        <fullName evidence="3">Calcineurin-like phosphoesterase domain-containing protein</fullName>
    </recommendedName>
</protein>
<dbReference type="eggNOG" id="ENOG502QSAS">
    <property type="taxonomic scope" value="Eukaryota"/>
</dbReference>
<dbReference type="PANTHER" id="PTHR34211">
    <property type="entry name" value="CALCINEURIN-LIKE METALLO-PHOSPHOESTERASE SUPERFAMILY PROTEIN"/>
    <property type="match status" value="1"/>
</dbReference>
<dbReference type="PaxDb" id="35128-Thaps261726"/>
<feature type="transmembrane region" description="Helical" evidence="2">
    <location>
        <begin position="483"/>
        <end position="506"/>
    </location>
</feature>